<protein>
    <submittedName>
        <fullName evidence="1">Uncharacterized protein</fullName>
    </submittedName>
</protein>
<feature type="non-terminal residue" evidence="1">
    <location>
        <position position="1"/>
    </location>
</feature>
<accession>A0A319AS61</accession>
<proteinExistence type="predicted"/>
<dbReference type="GeneID" id="37207015"/>
<gene>
    <name evidence="1" type="ORF">BO88DRAFT_303271</name>
</gene>
<name>A0A319AS61_ASPVC</name>
<organism evidence="1 2">
    <name type="scientific">Aspergillus vadensis (strain CBS 113365 / IMI 142717 / IBT 24658)</name>
    <dbReference type="NCBI Taxonomy" id="1448311"/>
    <lineage>
        <taxon>Eukaryota</taxon>
        <taxon>Fungi</taxon>
        <taxon>Dikarya</taxon>
        <taxon>Ascomycota</taxon>
        <taxon>Pezizomycotina</taxon>
        <taxon>Eurotiomycetes</taxon>
        <taxon>Eurotiomycetidae</taxon>
        <taxon>Eurotiales</taxon>
        <taxon>Aspergillaceae</taxon>
        <taxon>Aspergillus</taxon>
        <taxon>Aspergillus subgen. Circumdati</taxon>
    </lineage>
</organism>
<evidence type="ECO:0000313" key="1">
    <source>
        <dbReference type="EMBL" id="PYH63177.1"/>
    </source>
</evidence>
<evidence type="ECO:0000313" key="2">
    <source>
        <dbReference type="Proteomes" id="UP000248405"/>
    </source>
</evidence>
<dbReference type="Proteomes" id="UP000248405">
    <property type="component" value="Unassembled WGS sequence"/>
</dbReference>
<feature type="non-terminal residue" evidence="1">
    <location>
        <position position="54"/>
    </location>
</feature>
<keyword evidence="2" id="KW-1185">Reference proteome</keyword>
<dbReference type="EMBL" id="KZ821668">
    <property type="protein sequence ID" value="PYH63177.1"/>
    <property type="molecule type" value="Genomic_DNA"/>
</dbReference>
<dbReference type="AlphaFoldDB" id="A0A319AS61"/>
<reference evidence="1" key="1">
    <citation type="submission" date="2016-12" db="EMBL/GenBank/DDBJ databases">
        <title>The genomes of Aspergillus section Nigri reveals drivers in fungal speciation.</title>
        <authorList>
            <consortium name="DOE Joint Genome Institute"/>
            <person name="Vesth T.C."/>
            <person name="Nybo J."/>
            <person name="Theobald S."/>
            <person name="Brandl J."/>
            <person name="Frisvad J.C."/>
            <person name="Nielsen K.F."/>
            <person name="Lyhne E.K."/>
            <person name="Kogle M.E."/>
            <person name="Kuo A."/>
            <person name="Riley R."/>
            <person name="Clum A."/>
            <person name="Nolan M."/>
            <person name="Lipzen A."/>
            <person name="Salamov A."/>
            <person name="Henrissat B."/>
            <person name="Wiebenga A."/>
            <person name="De Vries R.P."/>
            <person name="Grigoriev I.V."/>
            <person name="Mortensen U.H."/>
            <person name="Andersen M.R."/>
            <person name="Baker S.E."/>
        </authorList>
    </citation>
    <scope>NUCLEOTIDE SEQUENCE [LARGE SCALE GENOMIC DNA]</scope>
    <source>
        <strain evidence="1">CBS 113365</strain>
    </source>
</reference>
<dbReference type="RefSeq" id="XP_025556971.1">
    <property type="nucleotide sequence ID" value="XM_025702423.1"/>
</dbReference>
<sequence>KKYINSKPLLFKTIINQVANIHTIINTGYLIYSIINLKYIRKNKLDLTLIILIL</sequence>